<dbReference type="PANTHER" id="PTHR16026">
    <property type="entry name" value="CARTILAGE ACIDIC PROTEIN 1"/>
    <property type="match status" value="1"/>
</dbReference>
<keyword evidence="1 3" id="KW-0732">Signal</keyword>
<comment type="caution">
    <text evidence="5">The sequence shown here is derived from an EMBL/GenBank/DDBJ whole genome shotgun (WGS) entry which is preliminary data.</text>
</comment>
<proteinExistence type="predicted"/>
<dbReference type="AlphaFoldDB" id="A0A2S9XCW5"/>
<dbReference type="PANTHER" id="PTHR16026:SF0">
    <property type="entry name" value="CARTILAGE ACIDIC PROTEIN 1"/>
    <property type="match status" value="1"/>
</dbReference>
<dbReference type="Pfam" id="PF13517">
    <property type="entry name" value="FG-GAP_3"/>
    <property type="match status" value="3"/>
</dbReference>
<organism evidence="5 6">
    <name type="scientific">Enhygromyxa salina</name>
    <dbReference type="NCBI Taxonomy" id="215803"/>
    <lineage>
        <taxon>Bacteria</taxon>
        <taxon>Pseudomonadati</taxon>
        <taxon>Myxococcota</taxon>
        <taxon>Polyangia</taxon>
        <taxon>Nannocystales</taxon>
        <taxon>Nannocystaceae</taxon>
        <taxon>Enhygromyxa</taxon>
    </lineage>
</organism>
<sequence>MIRAVRYLALVAVTLSASAGCVVSVGSSHEQGAGETAGDGDGDGDDTADGDEVGDGDPQGCGFAQPEPLPGPPFDPLVCGAWVPEAPAPPNPPPPAACGSGGPCPTFSDVSEAAGLVYAQYIPTSSADAECIFDLPSGQGVVFNSNCEPQWISGGVAVGDYDGDGWPDLYVTRLAAPDLLFHNRGDGTFEDVAAEVGLGDCTFTNGAAWADVDDDGDLDLAVTALGGRAHHLFINEGGCFVDEAEARGFALTVDTKRSGQSVTFGDYDLDGILDAHVNEWIDDADRDDVGVWGSRLLHGLGDGVFEDVTEAAGVSIADIVFLRDGAWGFASTFVDLDDDGLPDLAIAADFGEARLFWNEGDGSFSDGTLAAGVADEGNAMGTTFGDYDGDGRLDWFVGAIAEQSPEGCPIDECVWRGTGNRLYRNRGDRSFEDVTEAAGVRDGGWAWGSALFDADHDGDLDIVQTNGWPGRGGYGTFAHLDTPMRLWLNEGGVFDELGAERGIQDTGQGRGLVTFDYDRDGDLDVFVANHRGRPVLYRNDGAEQVPWLVVEVEGSGSNRDGRGAVVEVQAVADGPAQIRQIGVGAHFLGETELGAHFGLGEGTTSVHEVRVRWPASGEQVVLGEVAPGQRLHVIEP</sequence>
<dbReference type="InterPro" id="IPR011519">
    <property type="entry name" value="UnbV_ASPIC"/>
</dbReference>
<evidence type="ECO:0000313" key="5">
    <source>
        <dbReference type="EMBL" id="PRP90704.1"/>
    </source>
</evidence>
<dbReference type="SUPFAM" id="SSF69318">
    <property type="entry name" value="Integrin alpha N-terminal domain"/>
    <property type="match status" value="1"/>
</dbReference>
<dbReference type="InterPro" id="IPR013517">
    <property type="entry name" value="FG-GAP"/>
</dbReference>
<evidence type="ECO:0000256" key="1">
    <source>
        <dbReference type="ARBA" id="ARBA00022729"/>
    </source>
</evidence>
<gene>
    <name evidence="5" type="ORF">ENSA5_62500</name>
</gene>
<feature type="domain" description="ASPIC/UnbV" evidence="4">
    <location>
        <begin position="562"/>
        <end position="631"/>
    </location>
</feature>
<dbReference type="Pfam" id="PF07593">
    <property type="entry name" value="UnbV_ASPIC"/>
    <property type="match status" value="1"/>
</dbReference>
<feature type="compositionally biased region" description="Acidic residues" evidence="2">
    <location>
        <begin position="38"/>
        <end position="55"/>
    </location>
</feature>
<dbReference type="Gene3D" id="2.130.10.130">
    <property type="entry name" value="Integrin alpha, N-terminal"/>
    <property type="match status" value="2"/>
</dbReference>
<keyword evidence="6" id="KW-1185">Reference proteome</keyword>
<dbReference type="Proteomes" id="UP000237968">
    <property type="component" value="Unassembled WGS sequence"/>
</dbReference>
<dbReference type="InterPro" id="IPR028994">
    <property type="entry name" value="Integrin_alpha_N"/>
</dbReference>
<dbReference type="PROSITE" id="PS51257">
    <property type="entry name" value="PROKAR_LIPOPROTEIN"/>
    <property type="match status" value="1"/>
</dbReference>
<dbReference type="EMBL" id="PVNK01000272">
    <property type="protein sequence ID" value="PRP90704.1"/>
    <property type="molecule type" value="Genomic_DNA"/>
</dbReference>
<dbReference type="InterPro" id="IPR027039">
    <property type="entry name" value="Crtac1"/>
</dbReference>
<evidence type="ECO:0000259" key="4">
    <source>
        <dbReference type="Pfam" id="PF07593"/>
    </source>
</evidence>
<feature type="region of interest" description="Disordered" evidence="2">
    <location>
        <begin position="28"/>
        <end position="67"/>
    </location>
</feature>
<name>A0A2S9XCW5_9BACT</name>
<protein>
    <submittedName>
        <fullName evidence="5">ASPIC and UnbV</fullName>
    </submittedName>
</protein>
<evidence type="ECO:0000256" key="2">
    <source>
        <dbReference type="SAM" id="MobiDB-lite"/>
    </source>
</evidence>
<feature type="signal peptide" evidence="3">
    <location>
        <begin position="1"/>
        <end position="19"/>
    </location>
</feature>
<accession>A0A2S9XCW5</accession>
<feature type="chain" id="PRO_5015780213" evidence="3">
    <location>
        <begin position="20"/>
        <end position="636"/>
    </location>
</feature>
<evidence type="ECO:0000313" key="6">
    <source>
        <dbReference type="Proteomes" id="UP000237968"/>
    </source>
</evidence>
<reference evidence="5 6" key="1">
    <citation type="submission" date="2018-03" db="EMBL/GenBank/DDBJ databases">
        <title>Draft Genome Sequences of the Obligatory Marine Myxobacteria Enhygromyxa salina SWB005.</title>
        <authorList>
            <person name="Poehlein A."/>
            <person name="Moghaddam J.A."/>
            <person name="Harms H."/>
            <person name="Alanjari M."/>
            <person name="Koenig G.M."/>
            <person name="Daniel R."/>
            <person name="Schaeberle T.F."/>
        </authorList>
    </citation>
    <scope>NUCLEOTIDE SEQUENCE [LARGE SCALE GENOMIC DNA]</scope>
    <source>
        <strain evidence="5 6">SWB005</strain>
    </source>
</reference>
<evidence type="ECO:0000256" key="3">
    <source>
        <dbReference type="SAM" id="SignalP"/>
    </source>
</evidence>